<organism evidence="7 8">
    <name type="scientific">Cymbomonas tetramitiformis</name>
    <dbReference type="NCBI Taxonomy" id="36881"/>
    <lineage>
        <taxon>Eukaryota</taxon>
        <taxon>Viridiplantae</taxon>
        <taxon>Chlorophyta</taxon>
        <taxon>Pyramimonadophyceae</taxon>
        <taxon>Pyramimonadales</taxon>
        <taxon>Pyramimonadaceae</taxon>
        <taxon>Cymbomonas</taxon>
    </lineage>
</organism>
<dbReference type="GO" id="GO:0005737">
    <property type="term" value="C:cytoplasm"/>
    <property type="evidence" value="ECO:0007669"/>
    <property type="project" value="TreeGrafter"/>
</dbReference>
<evidence type="ECO:0000256" key="5">
    <source>
        <dbReference type="PIRNR" id="PIRNR039099"/>
    </source>
</evidence>
<dbReference type="Proteomes" id="UP001190700">
    <property type="component" value="Unassembled WGS sequence"/>
</dbReference>
<dbReference type="PANTHER" id="PTHR10953:SF29">
    <property type="entry name" value="NEDD8-ACTIVATING ENZYME E1 REGULATORY SUBUNIT"/>
    <property type="match status" value="1"/>
</dbReference>
<dbReference type="Pfam" id="PF00899">
    <property type="entry name" value="ThiF"/>
    <property type="match status" value="1"/>
</dbReference>
<protein>
    <recommendedName>
        <fullName evidence="3 5">NEDD8-activating enzyme E1 regulatory subunit</fullName>
    </recommendedName>
</protein>
<dbReference type="SUPFAM" id="SSF69572">
    <property type="entry name" value="Activating enzymes of the ubiquitin-like proteins"/>
    <property type="match status" value="1"/>
</dbReference>
<dbReference type="FunFam" id="3.40.50.720:FF:000475">
    <property type="entry name" value="NEDD8-activating enzyme E1 regulatory subunit"/>
    <property type="match status" value="1"/>
</dbReference>
<evidence type="ECO:0000256" key="4">
    <source>
        <dbReference type="ARBA" id="ARBA00022786"/>
    </source>
</evidence>
<comment type="caution">
    <text evidence="7">The sequence shown here is derived from an EMBL/GenBank/DDBJ whole genome shotgun (WGS) entry which is preliminary data.</text>
</comment>
<dbReference type="GO" id="GO:0045116">
    <property type="term" value="P:protein neddylation"/>
    <property type="evidence" value="ECO:0007669"/>
    <property type="project" value="UniProtKB-UniRule"/>
</dbReference>
<dbReference type="PIRSF" id="PIRSF039099">
    <property type="entry name" value="APP-BP1"/>
    <property type="match status" value="1"/>
</dbReference>
<comment type="pathway">
    <text evidence="1 5">Protein modification; protein neddylation.</text>
</comment>
<name>A0AAE0CF96_9CHLO</name>
<keyword evidence="4 5" id="KW-0833">Ubl conjugation pathway</keyword>
<evidence type="ECO:0000313" key="7">
    <source>
        <dbReference type="EMBL" id="KAK3253234.1"/>
    </source>
</evidence>
<dbReference type="CDD" id="cd01493">
    <property type="entry name" value="APPBP1_RUB"/>
    <property type="match status" value="1"/>
</dbReference>
<dbReference type="InterPro" id="IPR035985">
    <property type="entry name" value="Ubiquitin-activating_enz"/>
</dbReference>
<dbReference type="InterPro" id="IPR030667">
    <property type="entry name" value="APP-BP1"/>
</dbReference>
<sequence length="523" mass="57826">MEDKSKRYDRQIRIWGEHGQTQLENTQVCLLNCGPTGNETLKNLVLGGIASFTAVDAATVEPADLGTNFMLDADNLGQTKAKCVCGHLKELNESVNGSFVDEKPETLIESNPSFFTSFTLIIATQMGEASLLKLDELCRQSNIPLIIARSYGLMGYLRVCSDELCVVETKPDNKVEDLRLGAPWPELEKYVMEFDMNSLDDKTYKHVPWAIILMQAARKWKDEHGGNLPSSYKERNELKAQIRSIRRSLDEENFDEALSNAHWIWALPTIGSEVRTVLESPKTEVHSSSSDFWVLAAALKNFYAATGDMPLEGSVPDMTSTTEFYLEIQRLYREKADADIAAVTVQLKETLNEIGRPSDAISPEDIKVFCKNARNLQVVWNTKFSEECEGSAAVGAELTRLMGLEDSSANAALYVLLRAADRFNATHGRFPGFFDSELDEDASRLKAVAMQILADQGVANVSVPDDLVAEMCRFGAAELHCVAAIMGGAAAQEAIKIITRQFVPLDSPLIFNAMSSNTTLIKI</sequence>
<dbReference type="AlphaFoldDB" id="A0AAE0CF96"/>
<gene>
    <name evidence="7" type="ORF">CYMTET_37509</name>
</gene>
<evidence type="ECO:0000256" key="1">
    <source>
        <dbReference type="ARBA" id="ARBA00005032"/>
    </source>
</evidence>
<dbReference type="PANTHER" id="PTHR10953">
    <property type="entry name" value="UBIQUITIN-ACTIVATING ENZYME E1"/>
    <property type="match status" value="1"/>
</dbReference>
<dbReference type="Gene3D" id="3.40.50.720">
    <property type="entry name" value="NAD(P)-binding Rossmann-like Domain"/>
    <property type="match status" value="2"/>
</dbReference>
<comment type="similarity">
    <text evidence="2 5">Belongs to the ubiquitin-activating E1 family. ULA1 subfamily.</text>
</comment>
<evidence type="ECO:0000259" key="6">
    <source>
        <dbReference type="Pfam" id="PF00899"/>
    </source>
</evidence>
<proteinExistence type="inferred from homology"/>
<dbReference type="EMBL" id="LGRX02024940">
    <property type="protein sequence ID" value="KAK3253234.1"/>
    <property type="molecule type" value="Genomic_DNA"/>
</dbReference>
<evidence type="ECO:0000256" key="2">
    <source>
        <dbReference type="ARBA" id="ARBA00006868"/>
    </source>
</evidence>
<dbReference type="InterPro" id="IPR000594">
    <property type="entry name" value="ThiF_NAD_FAD-bd"/>
</dbReference>
<feature type="domain" description="THIF-type NAD/FAD binding fold" evidence="6">
    <location>
        <begin position="8"/>
        <end position="516"/>
    </location>
</feature>
<dbReference type="InterPro" id="IPR045886">
    <property type="entry name" value="ThiF/MoeB/HesA"/>
</dbReference>
<comment type="function">
    <text evidence="5">Regulatory subunit of the dimeric E1 enzyme. E1 activates RUB1/NEDD8 by first adenylating its C-terminal glycine residue with ATP, thereafter linking this residue to the side chain of the catalytic cysteine, yielding a RUB1-ECR1 thioester and free AMP. E1 finally transfers RUB1 to the catalytic cysteine of RCE1.</text>
</comment>
<dbReference type="GO" id="GO:0019781">
    <property type="term" value="F:NEDD8 activating enzyme activity"/>
    <property type="evidence" value="ECO:0007669"/>
    <property type="project" value="UniProtKB-UniRule"/>
</dbReference>
<evidence type="ECO:0000313" key="8">
    <source>
        <dbReference type="Proteomes" id="UP001190700"/>
    </source>
</evidence>
<keyword evidence="8" id="KW-1185">Reference proteome</keyword>
<accession>A0AAE0CF96</accession>
<evidence type="ECO:0000256" key="3">
    <source>
        <dbReference type="ARBA" id="ARBA00015407"/>
    </source>
</evidence>
<reference evidence="7 8" key="1">
    <citation type="journal article" date="2015" name="Genome Biol. Evol.">
        <title>Comparative Genomics of a Bacterivorous Green Alga Reveals Evolutionary Causalities and Consequences of Phago-Mixotrophic Mode of Nutrition.</title>
        <authorList>
            <person name="Burns J.A."/>
            <person name="Paasch A."/>
            <person name="Narechania A."/>
            <person name="Kim E."/>
        </authorList>
    </citation>
    <scope>NUCLEOTIDE SEQUENCE [LARGE SCALE GENOMIC DNA]</scope>
    <source>
        <strain evidence="7 8">PLY_AMNH</strain>
    </source>
</reference>